<name>A0A919RAZ0_9ACTN</name>
<evidence type="ECO:0000256" key="15">
    <source>
        <dbReference type="ARBA" id="ARBA00023268"/>
    </source>
</evidence>
<keyword evidence="14" id="KW-0046">Antibiotic resistance</keyword>
<comment type="subcellular location">
    <subcellularLocation>
        <location evidence="1">Cell membrane</location>
        <topology evidence="1">Multi-pass membrane protein</topology>
    </subcellularLocation>
    <subcellularLocation>
        <location evidence="19">Cytoplasm</location>
    </subcellularLocation>
</comment>
<evidence type="ECO:0000256" key="2">
    <source>
        <dbReference type="ARBA" id="ARBA00005270"/>
    </source>
</evidence>
<keyword evidence="10 19" id="KW-0067">ATP-binding</keyword>
<dbReference type="Pfam" id="PF01336">
    <property type="entry name" value="tRNA_anti-codon"/>
    <property type="match status" value="1"/>
</dbReference>
<dbReference type="PRINTS" id="PR00982">
    <property type="entry name" value="TRNASYNTHLYS"/>
</dbReference>
<dbReference type="GO" id="GO:0004824">
    <property type="term" value="F:lysine-tRNA ligase activity"/>
    <property type="evidence" value="ECO:0007669"/>
    <property type="project" value="UniProtKB-UniRule"/>
</dbReference>
<dbReference type="GO" id="GO:0000287">
    <property type="term" value="F:magnesium ion binding"/>
    <property type="evidence" value="ECO:0007669"/>
    <property type="project" value="UniProtKB-UniRule"/>
</dbReference>
<feature type="binding site" evidence="19">
    <location>
        <position position="1049"/>
    </location>
    <ligand>
        <name>Mg(2+)</name>
        <dbReference type="ChEBI" id="CHEBI:18420"/>
        <label>2</label>
    </ligand>
</feature>
<comment type="caution">
    <text evidence="22">The sequence shown here is derived from an EMBL/GenBank/DDBJ whole genome shotgun (WGS) entry which is preliminary data.</text>
</comment>
<evidence type="ECO:0000256" key="17">
    <source>
        <dbReference type="ARBA" id="ARBA00047540"/>
    </source>
</evidence>
<keyword evidence="19" id="KW-0460">Magnesium</keyword>
<keyword evidence="6" id="KW-0808">Transferase</keyword>
<proteinExistence type="inferred from homology"/>
<comment type="similarity">
    <text evidence="2">In the N-terminal section; belongs to the LPG synthetase family.</text>
</comment>
<evidence type="ECO:0000256" key="13">
    <source>
        <dbReference type="ARBA" id="ARBA00023146"/>
    </source>
</evidence>
<keyword evidence="20" id="KW-0472">Membrane</keyword>
<dbReference type="SUPFAM" id="SSF50249">
    <property type="entry name" value="Nucleic acid-binding proteins"/>
    <property type="match status" value="1"/>
</dbReference>
<dbReference type="InterPro" id="IPR006195">
    <property type="entry name" value="aa-tRNA-synth_II"/>
</dbReference>
<dbReference type="Pfam" id="PF16995">
    <property type="entry name" value="tRNA-synt_2_TM"/>
    <property type="match status" value="1"/>
</dbReference>
<dbReference type="GO" id="GO:0046677">
    <property type="term" value="P:response to antibiotic"/>
    <property type="evidence" value="ECO:0007669"/>
    <property type="project" value="UniProtKB-KW"/>
</dbReference>
<evidence type="ECO:0000256" key="8">
    <source>
        <dbReference type="ARBA" id="ARBA00022723"/>
    </source>
</evidence>
<comment type="similarity">
    <text evidence="19">Belongs to the class-II aminoacyl-tRNA synthetase family.</text>
</comment>
<comment type="catalytic activity">
    <reaction evidence="18 19">
        <text>tRNA(Lys) + L-lysine + ATP = L-lysyl-tRNA(Lys) + AMP + diphosphate</text>
        <dbReference type="Rhea" id="RHEA:20792"/>
        <dbReference type="Rhea" id="RHEA-COMP:9696"/>
        <dbReference type="Rhea" id="RHEA-COMP:9697"/>
        <dbReference type="ChEBI" id="CHEBI:30616"/>
        <dbReference type="ChEBI" id="CHEBI:32551"/>
        <dbReference type="ChEBI" id="CHEBI:33019"/>
        <dbReference type="ChEBI" id="CHEBI:78442"/>
        <dbReference type="ChEBI" id="CHEBI:78529"/>
        <dbReference type="ChEBI" id="CHEBI:456215"/>
        <dbReference type="EC" id="6.1.1.6"/>
    </reaction>
</comment>
<dbReference type="PANTHER" id="PTHR42918">
    <property type="entry name" value="LYSYL-TRNA SYNTHETASE"/>
    <property type="match status" value="1"/>
</dbReference>
<evidence type="ECO:0000256" key="7">
    <source>
        <dbReference type="ARBA" id="ARBA00022692"/>
    </source>
</evidence>
<comment type="catalytic activity">
    <reaction evidence="17">
        <text>L-lysyl-tRNA(Lys) + a 1,2-diacyl-sn-glycero-3-phospho-(1'-sn-glycerol) = a 1,2-diacyl-sn-glycero-3-phospho-1'-(3'-O-L-lysyl)-sn-glycerol + tRNA(Lys)</text>
        <dbReference type="Rhea" id="RHEA:10668"/>
        <dbReference type="Rhea" id="RHEA-COMP:9696"/>
        <dbReference type="Rhea" id="RHEA-COMP:9697"/>
        <dbReference type="ChEBI" id="CHEBI:64716"/>
        <dbReference type="ChEBI" id="CHEBI:75792"/>
        <dbReference type="ChEBI" id="CHEBI:78442"/>
        <dbReference type="ChEBI" id="CHEBI:78529"/>
        <dbReference type="EC" id="2.3.2.3"/>
    </reaction>
</comment>
<dbReference type="GO" id="GO:0000049">
    <property type="term" value="F:tRNA binding"/>
    <property type="evidence" value="ECO:0007669"/>
    <property type="project" value="TreeGrafter"/>
</dbReference>
<evidence type="ECO:0000256" key="20">
    <source>
        <dbReference type="SAM" id="Phobius"/>
    </source>
</evidence>
<keyword evidence="12" id="KW-0443">Lipid metabolism</keyword>
<dbReference type="InterPro" id="IPR031553">
    <property type="entry name" value="tRNA-synt_2_TM"/>
</dbReference>
<sequence length="1135" mass="124645">MGRAQVYRVEPEAGGGHTARGERWSRFLSGVPRVLATILAVLAIYSAAITLVPPLRHFLRPFTEVFIFGVFTLEANLAYAVFMALLAGAVARRKRVAYWVLVALVVITLLADVVTIPVYLLVPELRSELPLRFLIASSFNIVLMTALLVVLIAAYSEFYARVQHASFRKAVSTVIALLLVSFTVGLLLVTFFPGTLPVHEHITWVLEKALGGAISFDFDATGQPPHWVSFLIGLFSATALVAGFIVLFRSQRAHAVLDPQNESRIRALLTEHGECDSLGYFATRRDRAAIFSASGKAAVSYRVVAGVSLAGGDPLGDPEAWPPAIEAFLDQAKVHGWTAAVVGAGEEGARAYDRSGLHVLQIGDEAVLDVGTFSIDRRGMRAVRQAVNRVERAGYTLRVRRHSDLAPQEMRRVIDRARAWRGAETERGFSMALGRLGDPADGRCVLVEALTAEGDEAAILSFVPWGRTGLSLDLMRRDRLSDNGLIEFMVAGLVERAPALGVDRVSLNFAVFRSVFEEGARMGAGPVLRAWRRTLLFVSRWLQLESIYRSNVKYRPLWVPRYLAYGEIRDLPKVGIALAAAEGFLPSSLRTLLHRGEAGAEARAGVRAGRAEAAPIAFTEAPTEIPAGTPVDSSAATPEIRAAPQAEVPLAASEQSRVRLRKLSEVADPYPPMFPRTHTCAEVRRRHAGLDPDQATGEEVAVAGRVMLVRDHGRVMFATIADWSGDLQLMLTDPDLLSSWRRTVDLGDHVGCRGEVVTTRAGEISVRAAECVITAKCLHPLPRAHHDLSGAEAGARRRYLDLVVRPEAREMLRVRSTVLHALRGALAGRGFLEVETPMLQPLHGGALARAFTTHINVYDMALQLRIAPELYLKRLCVGGVEKVFELGRSFRNEGVSYRHNPEFTMLEAYQAYADYGTMLTLTRELIQQAATAVYGSPVVLREHTSTDISGEWPVVTVYNAISAAAGEEITPDTPADELLVIAERLDVPLERHWGRGAVVLELYERLVEERTVNPTFYIDFPVETSPLARPHRGDPRLAERWDLVAYGTEIATAYSELTDPLEQRRRLTEQSLRAAGGDPEAMRLDEDFLFALEHAMPPTGGLGLGVDRLVMFLTGASIRQTLTFPLVRLGPLHLR</sequence>
<evidence type="ECO:0000259" key="21">
    <source>
        <dbReference type="PROSITE" id="PS50862"/>
    </source>
</evidence>
<evidence type="ECO:0000256" key="6">
    <source>
        <dbReference type="ARBA" id="ARBA00022679"/>
    </source>
</evidence>
<evidence type="ECO:0000256" key="16">
    <source>
        <dbReference type="ARBA" id="ARBA00024681"/>
    </source>
</evidence>
<dbReference type="Proteomes" id="UP000606172">
    <property type="component" value="Unassembled WGS sequence"/>
</dbReference>
<feature type="transmembrane region" description="Helical" evidence="20">
    <location>
        <begin position="65"/>
        <end position="89"/>
    </location>
</feature>
<dbReference type="Pfam" id="PF09924">
    <property type="entry name" value="LPG_synthase_C"/>
    <property type="match status" value="1"/>
</dbReference>
<dbReference type="GO" id="GO:0005886">
    <property type="term" value="C:plasma membrane"/>
    <property type="evidence" value="ECO:0007669"/>
    <property type="project" value="UniProtKB-SubCell"/>
</dbReference>
<dbReference type="PROSITE" id="PS50862">
    <property type="entry name" value="AA_TRNA_LIGASE_II"/>
    <property type="match status" value="1"/>
</dbReference>
<dbReference type="NCBIfam" id="NF001756">
    <property type="entry name" value="PRK00484.1"/>
    <property type="match status" value="1"/>
</dbReference>
<feature type="binding site" evidence="19">
    <location>
        <position position="1042"/>
    </location>
    <ligand>
        <name>Mg(2+)</name>
        <dbReference type="ChEBI" id="CHEBI:18420"/>
        <label>1</label>
    </ligand>
</feature>
<keyword evidence="19" id="KW-0963">Cytoplasm</keyword>
<evidence type="ECO:0000256" key="3">
    <source>
        <dbReference type="ARBA" id="ARBA00009968"/>
    </source>
</evidence>
<keyword evidence="11 20" id="KW-1133">Transmembrane helix</keyword>
<dbReference type="GO" id="GO:0005829">
    <property type="term" value="C:cytosol"/>
    <property type="evidence" value="ECO:0007669"/>
    <property type="project" value="TreeGrafter"/>
</dbReference>
<dbReference type="InterPro" id="IPR018149">
    <property type="entry name" value="Lys-tRNA-synth_II_C"/>
</dbReference>
<keyword evidence="9 19" id="KW-0547">Nucleotide-binding</keyword>
<dbReference type="GO" id="GO:0050071">
    <property type="term" value="F:phosphatidylglycerol lysyltransferase activity"/>
    <property type="evidence" value="ECO:0007669"/>
    <property type="project" value="UniProtKB-EC"/>
</dbReference>
<keyword evidence="4" id="KW-1003">Cell membrane</keyword>
<reference evidence="22" key="1">
    <citation type="submission" date="2021-01" db="EMBL/GenBank/DDBJ databases">
        <title>Whole genome shotgun sequence of Sinosporangium siamense NBRC 109515.</title>
        <authorList>
            <person name="Komaki H."/>
            <person name="Tamura T."/>
        </authorList>
    </citation>
    <scope>NUCLEOTIDE SEQUENCE</scope>
    <source>
        <strain evidence="22">NBRC 109515</strain>
    </source>
</reference>
<feature type="transmembrane region" description="Helical" evidence="20">
    <location>
        <begin position="34"/>
        <end position="53"/>
    </location>
</feature>
<evidence type="ECO:0000256" key="9">
    <source>
        <dbReference type="ARBA" id="ARBA00022741"/>
    </source>
</evidence>
<keyword evidence="7 20" id="KW-0812">Transmembrane</keyword>
<keyword evidence="15" id="KW-0511">Multifunctional enzyme</keyword>
<dbReference type="NCBIfam" id="TIGR00499">
    <property type="entry name" value="lysS_bact"/>
    <property type="match status" value="1"/>
</dbReference>
<gene>
    <name evidence="22" type="primary">lysS_1</name>
    <name evidence="19" type="synonym">lysS</name>
    <name evidence="22" type="ORF">Ssi02_04080</name>
</gene>
<evidence type="ECO:0000256" key="1">
    <source>
        <dbReference type="ARBA" id="ARBA00004651"/>
    </source>
</evidence>
<keyword evidence="13 19" id="KW-0030">Aminoacyl-tRNA synthetase</keyword>
<dbReference type="InterPro" id="IPR002313">
    <property type="entry name" value="Lys-tRNA-ligase_II"/>
</dbReference>
<evidence type="ECO:0000256" key="4">
    <source>
        <dbReference type="ARBA" id="ARBA00022475"/>
    </source>
</evidence>
<dbReference type="AlphaFoldDB" id="A0A919RAZ0"/>
<protein>
    <recommendedName>
        <fullName evidence="19">Lysine--tRNA ligase</fullName>
        <ecNumber evidence="19">6.1.1.6</ecNumber>
    </recommendedName>
    <alternativeName>
        <fullName evidence="19">Lysyl-tRNA synthetase</fullName>
        <shortName evidence="19">LysRS</shortName>
    </alternativeName>
</protein>
<evidence type="ECO:0000256" key="18">
    <source>
        <dbReference type="ARBA" id="ARBA00048573"/>
    </source>
</evidence>
<dbReference type="HAMAP" id="MF_00252">
    <property type="entry name" value="Lys_tRNA_synth_class2"/>
    <property type="match status" value="1"/>
</dbReference>
<feature type="binding site" evidence="19">
    <location>
        <position position="1049"/>
    </location>
    <ligand>
        <name>Mg(2+)</name>
        <dbReference type="ChEBI" id="CHEBI:18420"/>
        <label>1</label>
    </ligand>
</feature>
<evidence type="ECO:0000256" key="5">
    <source>
        <dbReference type="ARBA" id="ARBA00022598"/>
    </source>
</evidence>
<feature type="transmembrane region" description="Helical" evidence="20">
    <location>
        <begin position="96"/>
        <end position="121"/>
    </location>
</feature>
<dbReference type="PANTHER" id="PTHR42918:SF15">
    <property type="entry name" value="LYSINE--TRNA LIGASE, CHLOROPLASTIC_MITOCHONDRIAL"/>
    <property type="match status" value="1"/>
</dbReference>
<dbReference type="GO" id="GO:0006629">
    <property type="term" value="P:lipid metabolic process"/>
    <property type="evidence" value="ECO:0007669"/>
    <property type="project" value="UniProtKB-KW"/>
</dbReference>
<dbReference type="InterPro" id="IPR012340">
    <property type="entry name" value="NA-bd_OB-fold"/>
</dbReference>
<dbReference type="Gene3D" id="2.40.50.140">
    <property type="entry name" value="Nucleic acid-binding proteins"/>
    <property type="match status" value="1"/>
</dbReference>
<feature type="transmembrane region" description="Helical" evidence="20">
    <location>
        <begin position="133"/>
        <end position="158"/>
    </location>
</feature>
<dbReference type="Gene3D" id="3.30.930.10">
    <property type="entry name" value="Bira Bifunctional Protein, Domain 2"/>
    <property type="match status" value="1"/>
</dbReference>
<dbReference type="Pfam" id="PF00152">
    <property type="entry name" value="tRNA-synt_2"/>
    <property type="match status" value="1"/>
</dbReference>
<organism evidence="22 23">
    <name type="scientific">Sinosporangium siamense</name>
    <dbReference type="NCBI Taxonomy" id="1367973"/>
    <lineage>
        <taxon>Bacteria</taxon>
        <taxon>Bacillati</taxon>
        <taxon>Actinomycetota</taxon>
        <taxon>Actinomycetes</taxon>
        <taxon>Streptosporangiales</taxon>
        <taxon>Streptosporangiaceae</taxon>
        <taxon>Sinosporangium</taxon>
    </lineage>
</organism>
<keyword evidence="19" id="KW-0648">Protein biosynthesis</keyword>
<evidence type="ECO:0000256" key="11">
    <source>
        <dbReference type="ARBA" id="ARBA00022989"/>
    </source>
</evidence>
<dbReference type="InterPro" id="IPR004365">
    <property type="entry name" value="NA-bd_OB_tRNA"/>
</dbReference>
<evidence type="ECO:0000256" key="10">
    <source>
        <dbReference type="ARBA" id="ARBA00022840"/>
    </source>
</evidence>
<keyword evidence="8 19" id="KW-0479">Metal-binding</keyword>
<comment type="subunit">
    <text evidence="19">Homodimer.</text>
</comment>
<dbReference type="SUPFAM" id="SSF55681">
    <property type="entry name" value="Class II aaRS and biotin synthetases"/>
    <property type="match status" value="1"/>
</dbReference>
<evidence type="ECO:0000256" key="14">
    <source>
        <dbReference type="ARBA" id="ARBA00023251"/>
    </source>
</evidence>
<comment type="similarity">
    <text evidence="3">In the C-terminal section; belongs to the class-II aminoacyl-tRNA synthetase family.</text>
</comment>
<dbReference type="InterPro" id="IPR024320">
    <property type="entry name" value="LPG_synthase_C"/>
</dbReference>
<evidence type="ECO:0000256" key="19">
    <source>
        <dbReference type="HAMAP-Rule" id="MF_00252"/>
    </source>
</evidence>
<dbReference type="InterPro" id="IPR004364">
    <property type="entry name" value="Aa-tRNA-synt_II"/>
</dbReference>
<accession>A0A919RAZ0</accession>
<dbReference type="GO" id="GO:0005524">
    <property type="term" value="F:ATP binding"/>
    <property type="evidence" value="ECO:0007669"/>
    <property type="project" value="UniProtKB-UniRule"/>
</dbReference>
<comment type="cofactor">
    <cofactor evidence="19">
        <name>Mg(2+)</name>
        <dbReference type="ChEBI" id="CHEBI:18420"/>
    </cofactor>
    <text evidence="19">Binds 3 Mg(2+) ions per subunit.</text>
</comment>
<evidence type="ECO:0000256" key="12">
    <source>
        <dbReference type="ARBA" id="ARBA00023098"/>
    </source>
</evidence>
<keyword evidence="23" id="KW-1185">Reference proteome</keyword>
<comment type="function">
    <text evidence="16">Catalyzes the production of L-lysyl-tRNA(Lys)transfer and the transfer of a lysyl group from L-lysyl-tRNA(Lys) to membrane-bound phosphatidylglycerol (PG), which produces lysylphosphatidylglycerol (LPG), one of the components of the bacterial membrane with a positive net charge. LPG synthesis contributes to the resistance to cationic antimicrobial peptides (CAMPs) and likely protects M.tuberculosis against the CAMPs produced by competiting microorganisms (bacteriocins). In fact, the modification of anionic phosphatidylglycerol with positively charged L-lysine results in repulsion of the peptides.</text>
</comment>
<feature type="domain" description="Aminoacyl-transfer RNA synthetases class-II family profile" evidence="21">
    <location>
        <begin position="812"/>
        <end position="1125"/>
    </location>
</feature>
<dbReference type="EMBL" id="BOOW01000005">
    <property type="protein sequence ID" value="GII90177.1"/>
    <property type="molecule type" value="Genomic_DNA"/>
</dbReference>
<dbReference type="InterPro" id="IPR044136">
    <property type="entry name" value="Lys-tRNA-ligase_II_N"/>
</dbReference>
<keyword evidence="5 19" id="KW-0436">Ligase</keyword>
<dbReference type="InterPro" id="IPR045864">
    <property type="entry name" value="aa-tRNA-synth_II/BPL/LPL"/>
</dbReference>
<dbReference type="GO" id="GO:0006430">
    <property type="term" value="P:lysyl-tRNA aminoacylation"/>
    <property type="evidence" value="ECO:0007669"/>
    <property type="project" value="UniProtKB-UniRule"/>
</dbReference>
<dbReference type="EC" id="6.1.1.6" evidence="19"/>
<dbReference type="RefSeq" id="WP_204020422.1">
    <property type="nucleotide sequence ID" value="NZ_BOOW01000005.1"/>
</dbReference>
<dbReference type="CDD" id="cd04322">
    <property type="entry name" value="LysRS_N"/>
    <property type="match status" value="1"/>
</dbReference>
<evidence type="ECO:0000313" key="23">
    <source>
        <dbReference type="Proteomes" id="UP000606172"/>
    </source>
</evidence>
<dbReference type="NCBIfam" id="NF002821">
    <property type="entry name" value="PRK02983.1"/>
    <property type="match status" value="1"/>
</dbReference>
<feature type="transmembrane region" description="Helical" evidence="20">
    <location>
        <begin position="227"/>
        <end position="248"/>
    </location>
</feature>
<evidence type="ECO:0000313" key="22">
    <source>
        <dbReference type="EMBL" id="GII90177.1"/>
    </source>
</evidence>
<feature type="transmembrane region" description="Helical" evidence="20">
    <location>
        <begin position="170"/>
        <end position="192"/>
    </location>
</feature>